<name>A0A9D4GPX5_DREPO</name>
<dbReference type="PANTHER" id="PTHR22803">
    <property type="entry name" value="MANNOSE, PHOSPHOLIPASE, LECTIN RECEPTOR RELATED"/>
    <property type="match status" value="1"/>
</dbReference>
<dbReference type="InterPro" id="IPR016186">
    <property type="entry name" value="C-type_lectin-like/link_sf"/>
</dbReference>
<dbReference type="Proteomes" id="UP000828390">
    <property type="component" value="Unassembled WGS sequence"/>
</dbReference>
<protein>
    <recommendedName>
        <fullName evidence="1">C-type lectin domain-containing protein</fullName>
    </recommendedName>
</protein>
<evidence type="ECO:0000313" key="3">
    <source>
        <dbReference type="Proteomes" id="UP000828390"/>
    </source>
</evidence>
<dbReference type="Gene3D" id="3.10.100.10">
    <property type="entry name" value="Mannose-Binding Protein A, subunit A"/>
    <property type="match status" value="1"/>
</dbReference>
<reference evidence="2" key="1">
    <citation type="journal article" date="2019" name="bioRxiv">
        <title>The Genome of the Zebra Mussel, Dreissena polymorpha: A Resource for Invasive Species Research.</title>
        <authorList>
            <person name="McCartney M.A."/>
            <person name="Auch B."/>
            <person name="Kono T."/>
            <person name="Mallez S."/>
            <person name="Zhang Y."/>
            <person name="Obille A."/>
            <person name="Becker A."/>
            <person name="Abrahante J.E."/>
            <person name="Garbe J."/>
            <person name="Badalamenti J.P."/>
            <person name="Herman A."/>
            <person name="Mangelson H."/>
            <person name="Liachko I."/>
            <person name="Sullivan S."/>
            <person name="Sone E.D."/>
            <person name="Koren S."/>
            <person name="Silverstein K.A.T."/>
            <person name="Beckman K.B."/>
            <person name="Gohl D.M."/>
        </authorList>
    </citation>
    <scope>NUCLEOTIDE SEQUENCE</scope>
    <source>
        <strain evidence="2">Duluth1</strain>
        <tissue evidence="2">Whole animal</tissue>
    </source>
</reference>
<organism evidence="2 3">
    <name type="scientific">Dreissena polymorpha</name>
    <name type="common">Zebra mussel</name>
    <name type="synonym">Mytilus polymorpha</name>
    <dbReference type="NCBI Taxonomy" id="45954"/>
    <lineage>
        <taxon>Eukaryota</taxon>
        <taxon>Metazoa</taxon>
        <taxon>Spiralia</taxon>
        <taxon>Lophotrochozoa</taxon>
        <taxon>Mollusca</taxon>
        <taxon>Bivalvia</taxon>
        <taxon>Autobranchia</taxon>
        <taxon>Heteroconchia</taxon>
        <taxon>Euheterodonta</taxon>
        <taxon>Imparidentia</taxon>
        <taxon>Neoheterodontei</taxon>
        <taxon>Myida</taxon>
        <taxon>Dreissenoidea</taxon>
        <taxon>Dreissenidae</taxon>
        <taxon>Dreissena</taxon>
    </lineage>
</organism>
<dbReference type="InterPro" id="IPR016187">
    <property type="entry name" value="CTDL_fold"/>
</dbReference>
<feature type="domain" description="C-type lectin" evidence="1">
    <location>
        <begin position="1"/>
        <end position="65"/>
    </location>
</feature>
<dbReference type="SUPFAM" id="SSF56436">
    <property type="entry name" value="C-type lectin-like"/>
    <property type="match status" value="1"/>
</dbReference>
<comment type="caution">
    <text evidence="2">The sequence shown here is derived from an EMBL/GenBank/DDBJ whole genome shotgun (WGS) entry which is preliminary data.</text>
</comment>
<sequence>MMRHNPSSPVWIGLNDRKNEGQFVWTDGQAVNYANWLPGHVTHGSDEDCVALLPSNNGSWDDFSCGTSGFLGFERGERHHPLCEFAASQILHGSILVG</sequence>
<dbReference type="EMBL" id="JAIWYP010000005">
    <property type="protein sequence ID" value="KAH3821446.1"/>
    <property type="molecule type" value="Genomic_DNA"/>
</dbReference>
<accession>A0A9D4GPX5</accession>
<gene>
    <name evidence="2" type="ORF">DPMN_123210</name>
</gene>
<dbReference type="PROSITE" id="PS50041">
    <property type="entry name" value="C_TYPE_LECTIN_2"/>
    <property type="match status" value="1"/>
</dbReference>
<evidence type="ECO:0000259" key="1">
    <source>
        <dbReference type="PROSITE" id="PS50041"/>
    </source>
</evidence>
<dbReference type="InterPro" id="IPR001304">
    <property type="entry name" value="C-type_lectin-like"/>
</dbReference>
<dbReference type="InterPro" id="IPR050111">
    <property type="entry name" value="C-type_lectin/snaclec_domain"/>
</dbReference>
<dbReference type="AlphaFoldDB" id="A0A9D4GPX5"/>
<reference evidence="2" key="2">
    <citation type="submission" date="2020-11" db="EMBL/GenBank/DDBJ databases">
        <authorList>
            <person name="McCartney M.A."/>
            <person name="Auch B."/>
            <person name="Kono T."/>
            <person name="Mallez S."/>
            <person name="Becker A."/>
            <person name="Gohl D.M."/>
            <person name="Silverstein K.A.T."/>
            <person name="Koren S."/>
            <person name="Bechman K.B."/>
            <person name="Herman A."/>
            <person name="Abrahante J.E."/>
            <person name="Garbe J."/>
        </authorList>
    </citation>
    <scope>NUCLEOTIDE SEQUENCE</scope>
    <source>
        <strain evidence="2">Duluth1</strain>
        <tissue evidence="2">Whole animal</tissue>
    </source>
</reference>
<proteinExistence type="predicted"/>
<dbReference type="Pfam" id="PF00059">
    <property type="entry name" value="Lectin_C"/>
    <property type="match status" value="1"/>
</dbReference>
<evidence type="ECO:0000313" key="2">
    <source>
        <dbReference type="EMBL" id="KAH3821446.1"/>
    </source>
</evidence>
<keyword evidence="3" id="KW-1185">Reference proteome</keyword>